<dbReference type="InterPro" id="IPR038859">
    <property type="entry name" value="RHL1"/>
</dbReference>
<evidence type="ECO:0000256" key="1">
    <source>
        <dbReference type="SAM" id="MobiDB-lite"/>
    </source>
</evidence>
<comment type="caution">
    <text evidence="2">The sequence shown here is derived from an EMBL/GenBank/DDBJ whole genome shotgun (WGS) entry which is preliminary data.</text>
</comment>
<name>A0ABD1YG01_9MARC</name>
<accession>A0ABD1YG01</accession>
<keyword evidence="3" id="KW-1185">Reference proteome</keyword>
<sequence length="280" mass="31416">MYEDDFQSFSERPPPASWQTLNPRFKYKACVLKKGNSYDCSHFNRTLLPAMVKAKKFKEEIGLSAEDKAAALESKRLRDLALSEGVLARTKSNSLVPLPPSITLRKCKGKDIVKKGNRKTKYLFVFPGLVAPLAGGKFGELTRLDSRNPVMYMDFPQGRLKLFGTIVYPKNKYLTMHFFPGKGDIKCEDCFESLVVFAESWWIGTKDENPEELRLPFPKGPIPGQVQKVNFNGGAGQLDEVTPTRTVKVAVRKRVSSSPASEITEDNQEESDSPVESENE</sequence>
<feature type="region of interest" description="Disordered" evidence="1">
    <location>
        <begin position="251"/>
        <end position="280"/>
    </location>
</feature>
<gene>
    <name evidence="2" type="ORF">R1flu_014358</name>
</gene>
<dbReference type="Proteomes" id="UP001605036">
    <property type="component" value="Unassembled WGS sequence"/>
</dbReference>
<evidence type="ECO:0008006" key="4">
    <source>
        <dbReference type="Google" id="ProtNLM"/>
    </source>
</evidence>
<protein>
    <recommendedName>
        <fullName evidence="4">DNA-binding protein RHL1</fullName>
    </recommendedName>
</protein>
<evidence type="ECO:0000313" key="2">
    <source>
        <dbReference type="EMBL" id="KAL2629672.1"/>
    </source>
</evidence>
<dbReference type="PANTHER" id="PTHR35698">
    <property type="entry name" value="DNA-BINDING PROTEIN RHL1"/>
    <property type="match status" value="1"/>
</dbReference>
<organism evidence="2 3">
    <name type="scientific">Riccia fluitans</name>
    <dbReference type="NCBI Taxonomy" id="41844"/>
    <lineage>
        <taxon>Eukaryota</taxon>
        <taxon>Viridiplantae</taxon>
        <taxon>Streptophyta</taxon>
        <taxon>Embryophyta</taxon>
        <taxon>Marchantiophyta</taxon>
        <taxon>Marchantiopsida</taxon>
        <taxon>Marchantiidae</taxon>
        <taxon>Marchantiales</taxon>
        <taxon>Ricciaceae</taxon>
        <taxon>Riccia</taxon>
    </lineage>
</organism>
<evidence type="ECO:0000313" key="3">
    <source>
        <dbReference type="Proteomes" id="UP001605036"/>
    </source>
</evidence>
<reference evidence="2 3" key="1">
    <citation type="submission" date="2024-09" db="EMBL/GenBank/DDBJ databases">
        <title>Chromosome-scale assembly of Riccia fluitans.</title>
        <authorList>
            <person name="Paukszto L."/>
            <person name="Sawicki J."/>
            <person name="Karawczyk K."/>
            <person name="Piernik-Szablinska J."/>
            <person name="Szczecinska M."/>
            <person name="Mazdziarz M."/>
        </authorList>
    </citation>
    <scope>NUCLEOTIDE SEQUENCE [LARGE SCALE GENOMIC DNA]</scope>
    <source>
        <strain evidence="2">Rf_01</strain>
        <tissue evidence="2">Aerial parts of the thallus</tissue>
    </source>
</reference>
<proteinExistence type="predicted"/>
<dbReference type="AlphaFoldDB" id="A0ABD1YG01"/>
<dbReference type="EMBL" id="JBHFFA010000004">
    <property type="protein sequence ID" value="KAL2629672.1"/>
    <property type="molecule type" value="Genomic_DNA"/>
</dbReference>
<dbReference type="PANTHER" id="PTHR35698:SF2">
    <property type="entry name" value="DNA-BINDING PROTEIN RHL1"/>
    <property type="match status" value="1"/>
</dbReference>
<feature type="compositionally biased region" description="Acidic residues" evidence="1">
    <location>
        <begin position="263"/>
        <end position="280"/>
    </location>
</feature>